<evidence type="ECO:0000259" key="3">
    <source>
        <dbReference type="PROSITE" id="PS50033"/>
    </source>
</evidence>
<gene>
    <name evidence="4" type="ORF">Esi_0667_0002</name>
</gene>
<protein>
    <recommendedName>
        <fullName evidence="3">UBX domain-containing protein</fullName>
    </recommendedName>
</protein>
<organism evidence="4 5">
    <name type="scientific">Ectocarpus siliculosus</name>
    <name type="common">Brown alga</name>
    <name type="synonym">Conferva siliculosa</name>
    <dbReference type="NCBI Taxonomy" id="2880"/>
    <lineage>
        <taxon>Eukaryota</taxon>
        <taxon>Sar</taxon>
        <taxon>Stramenopiles</taxon>
        <taxon>Ochrophyta</taxon>
        <taxon>PX clade</taxon>
        <taxon>Phaeophyceae</taxon>
        <taxon>Ectocarpales</taxon>
        <taxon>Ectocarpaceae</taxon>
        <taxon>Ectocarpus</taxon>
    </lineage>
</organism>
<dbReference type="GO" id="GO:0043130">
    <property type="term" value="F:ubiquitin binding"/>
    <property type="evidence" value="ECO:0007669"/>
    <property type="project" value="TreeGrafter"/>
</dbReference>
<accession>D7G9J6</accession>
<dbReference type="PANTHER" id="PTHR23322:SF1">
    <property type="entry name" value="FAS-ASSOCIATED FACTOR 2"/>
    <property type="match status" value="1"/>
</dbReference>
<dbReference type="Pfam" id="PF21021">
    <property type="entry name" value="FAF1"/>
    <property type="match status" value="1"/>
</dbReference>
<dbReference type="SUPFAM" id="SSF52833">
    <property type="entry name" value="Thioredoxin-like"/>
    <property type="match status" value="1"/>
</dbReference>
<feature type="region of interest" description="Disordered" evidence="2">
    <location>
        <begin position="131"/>
        <end position="171"/>
    </location>
</feature>
<dbReference type="Gene3D" id="3.10.20.90">
    <property type="entry name" value="Phosphatidylinositol 3-kinase Catalytic Subunit, Chain A, domain 1"/>
    <property type="match status" value="1"/>
</dbReference>
<dbReference type="EMBL" id="FN649760">
    <property type="protein sequence ID" value="CBJ33880.1"/>
    <property type="molecule type" value="Genomic_DNA"/>
</dbReference>
<dbReference type="eggNOG" id="KOG1363">
    <property type="taxonomic scope" value="Eukaryota"/>
</dbReference>
<evidence type="ECO:0000313" key="4">
    <source>
        <dbReference type="EMBL" id="CBJ33880.1"/>
    </source>
</evidence>
<dbReference type="Proteomes" id="UP000002630">
    <property type="component" value="Unassembled WGS sequence"/>
</dbReference>
<dbReference type="Gene3D" id="3.40.30.10">
    <property type="entry name" value="Glutaredoxin"/>
    <property type="match status" value="1"/>
</dbReference>
<dbReference type="InterPro" id="IPR036249">
    <property type="entry name" value="Thioredoxin-like_sf"/>
</dbReference>
<dbReference type="PROSITE" id="PS50033">
    <property type="entry name" value="UBX"/>
    <property type="match status" value="1"/>
</dbReference>
<feature type="domain" description="UBX" evidence="3">
    <location>
        <begin position="208"/>
        <end position="291"/>
    </location>
</feature>
<dbReference type="SMART" id="SM00166">
    <property type="entry name" value="UBX"/>
    <property type="match status" value="1"/>
</dbReference>
<dbReference type="SMART" id="SM00594">
    <property type="entry name" value="UAS"/>
    <property type="match status" value="1"/>
</dbReference>
<name>D7G9J6_ECTSI</name>
<dbReference type="OrthoDB" id="1026733at2759"/>
<dbReference type="InterPro" id="IPR029071">
    <property type="entry name" value="Ubiquitin-like_domsf"/>
</dbReference>
<dbReference type="InterPro" id="IPR050730">
    <property type="entry name" value="UBX_domain-protein"/>
</dbReference>
<evidence type="ECO:0000256" key="1">
    <source>
        <dbReference type="ARBA" id="ARBA00023054"/>
    </source>
</evidence>
<dbReference type="STRING" id="2880.D7G9J6"/>
<dbReference type="InterPro" id="IPR001012">
    <property type="entry name" value="UBX_dom"/>
</dbReference>
<proteinExistence type="predicted"/>
<keyword evidence="1" id="KW-0175">Coiled coil</keyword>
<dbReference type="SUPFAM" id="SSF54236">
    <property type="entry name" value="Ubiquitin-like"/>
    <property type="match status" value="1"/>
</dbReference>
<dbReference type="Pfam" id="PF00789">
    <property type="entry name" value="UBX"/>
    <property type="match status" value="1"/>
</dbReference>
<dbReference type="InterPro" id="IPR049483">
    <property type="entry name" value="FAF1_2-like_UAS"/>
</dbReference>
<dbReference type="InterPro" id="IPR006577">
    <property type="entry name" value="UAS"/>
</dbReference>
<dbReference type="PANTHER" id="PTHR23322">
    <property type="entry name" value="FAS-ASSOCIATED PROTEIN"/>
    <property type="match status" value="1"/>
</dbReference>
<sequence>MFLAESYREAVQEAARQHKFLMVYLHSPLHQDTPHFCRSTLCSEPMVDFMEHNVLVWGGSLMHGEAYAVGNALDACAFPYVGLLLCKQNQVQVVERVEGAENTEALLDRLTSAMARFQEQLDRIHRQQREREEARRLREEQDNDYKKGLEADRRRSEAQQEERRAKERAAEEARALAEEEAAKLAREEQLRIERLEDLRKRVRDEPPAGGKTTRIRLQLPNGSKVDRRFDADGTVGEIRGFVTLHLEDNDIPIKNFSMSTNFPRRTYSQEDGDDALSVEEAGLHPTGMLFVHDLDA</sequence>
<reference evidence="4 5" key="1">
    <citation type="journal article" date="2010" name="Nature">
        <title>The Ectocarpus genome and the independent evolution of multicellularity in brown algae.</title>
        <authorList>
            <person name="Cock J.M."/>
            <person name="Sterck L."/>
            <person name="Rouze P."/>
            <person name="Scornet D."/>
            <person name="Allen A.E."/>
            <person name="Amoutzias G."/>
            <person name="Anthouard V."/>
            <person name="Artiguenave F."/>
            <person name="Aury J.M."/>
            <person name="Badger J.H."/>
            <person name="Beszteri B."/>
            <person name="Billiau K."/>
            <person name="Bonnet E."/>
            <person name="Bothwell J.H."/>
            <person name="Bowler C."/>
            <person name="Boyen C."/>
            <person name="Brownlee C."/>
            <person name="Carrano C.J."/>
            <person name="Charrier B."/>
            <person name="Cho G.Y."/>
            <person name="Coelho S.M."/>
            <person name="Collen J."/>
            <person name="Corre E."/>
            <person name="Da Silva C."/>
            <person name="Delage L."/>
            <person name="Delaroque N."/>
            <person name="Dittami S.M."/>
            <person name="Doulbeau S."/>
            <person name="Elias M."/>
            <person name="Farnham G."/>
            <person name="Gachon C.M."/>
            <person name="Gschloessl B."/>
            <person name="Heesch S."/>
            <person name="Jabbari K."/>
            <person name="Jubin C."/>
            <person name="Kawai H."/>
            <person name="Kimura K."/>
            <person name="Kloareg B."/>
            <person name="Kupper F.C."/>
            <person name="Lang D."/>
            <person name="Le Bail A."/>
            <person name="Leblanc C."/>
            <person name="Lerouge P."/>
            <person name="Lohr M."/>
            <person name="Lopez P.J."/>
            <person name="Martens C."/>
            <person name="Maumus F."/>
            <person name="Michel G."/>
            <person name="Miranda-Saavedra D."/>
            <person name="Morales J."/>
            <person name="Moreau H."/>
            <person name="Motomura T."/>
            <person name="Nagasato C."/>
            <person name="Napoli C.A."/>
            <person name="Nelson D.R."/>
            <person name="Nyvall-Collen P."/>
            <person name="Peters A.F."/>
            <person name="Pommier C."/>
            <person name="Potin P."/>
            <person name="Poulain J."/>
            <person name="Quesneville H."/>
            <person name="Read B."/>
            <person name="Rensing S.A."/>
            <person name="Ritter A."/>
            <person name="Rousvoal S."/>
            <person name="Samanta M."/>
            <person name="Samson G."/>
            <person name="Schroeder D.C."/>
            <person name="Segurens B."/>
            <person name="Strittmatter M."/>
            <person name="Tonon T."/>
            <person name="Tregear J.W."/>
            <person name="Valentin K."/>
            <person name="von Dassow P."/>
            <person name="Yamagishi T."/>
            <person name="Van de Peer Y."/>
            <person name="Wincker P."/>
        </authorList>
    </citation>
    <scope>NUCLEOTIDE SEQUENCE [LARGE SCALE GENOMIC DNA]</scope>
    <source>
        <strain evidence="5">Ec32 / CCAP1310/4</strain>
    </source>
</reference>
<evidence type="ECO:0000313" key="5">
    <source>
        <dbReference type="Proteomes" id="UP000002630"/>
    </source>
</evidence>
<dbReference type="AlphaFoldDB" id="D7G9J6"/>
<keyword evidence="5" id="KW-1185">Reference proteome</keyword>
<evidence type="ECO:0000256" key="2">
    <source>
        <dbReference type="SAM" id="MobiDB-lite"/>
    </source>
</evidence>
<dbReference type="CDD" id="cd01767">
    <property type="entry name" value="UBX"/>
    <property type="match status" value="1"/>
</dbReference>
<dbReference type="InParanoid" id="D7G9J6"/>
<dbReference type="GO" id="GO:0005783">
    <property type="term" value="C:endoplasmic reticulum"/>
    <property type="evidence" value="ECO:0007669"/>
    <property type="project" value="TreeGrafter"/>
</dbReference>
<dbReference type="GO" id="GO:0036503">
    <property type="term" value="P:ERAD pathway"/>
    <property type="evidence" value="ECO:0007669"/>
    <property type="project" value="TreeGrafter"/>
</dbReference>